<dbReference type="Gene3D" id="2.40.30.170">
    <property type="match status" value="1"/>
</dbReference>
<sequence length="300" mass="33245">MDNRFKTIIIFLCICITSCYAIAEEQESIGVKVTKVQMADLYNVFSVIGQCKSGMSRDYYANVSGRLDLVSTSQGGKIHQGDVLLIIDQDLAMSIKSQAEVSLRKAMASYSRDKELFAKKYISSDVLEKSNSELEETKLAFAKAMNSYNDMVLIAPFDGYIGIIKSKIGDKVKQGDYLFSIIAQNSTTDNILIELPESLYNQVSESTNLVITDNKGGLINGKIAEISQYVSDNGTISAKIIIDSNSNIVHGSYVNIDIILNKHRNLAVPNQSRAIIKVSILYIKSMTIRYNNFMLNLALV</sequence>
<gene>
    <name evidence="3" type="ORF">DMENIID0002_11310</name>
</gene>
<comment type="similarity">
    <text evidence="1">Belongs to the membrane fusion protein (MFP) (TC 8.A.1) family.</text>
</comment>
<evidence type="ECO:0000313" key="3">
    <source>
        <dbReference type="EMBL" id="BFD46485.1"/>
    </source>
</evidence>
<dbReference type="PANTHER" id="PTHR30469">
    <property type="entry name" value="MULTIDRUG RESISTANCE PROTEIN MDTA"/>
    <property type="match status" value="1"/>
</dbReference>
<evidence type="ECO:0000256" key="1">
    <source>
        <dbReference type="ARBA" id="ARBA00009477"/>
    </source>
</evidence>
<keyword evidence="2" id="KW-0732">Signal</keyword>
<dbReference type="EMBL" id="AP029170">
    <property type="protein sequence ID" value="BFD46485.1"/>
    <property type="molecule type" value="Genomic_DNA"/>
</dbReference>
<organism evidence="3">
    <name type="scientific">Candidatus Tisiphia endosymbiont of Sergentomyia squamirostris</name>
    <dbReference type="NCBI Taxonomy" id="3113639"/>
    <lineage>
        <taxon>Bacteria</taxon>
        <taxon>Pseudomonadati</taxon>
        <taxon>Pseudomonadota</taxon>
        <taxon>Alphaproteobacteria</taxon>
        <taxon>Rickettsiales</taxon>
        <taxon>Rickettsiaceae</taxon>
        <taxon>Rickettsieae</taxon>
        <taxon>Candidatus Tisiphia</taxon>
    </lineage>
</organism>
<evidence type="ECO:0000256" key="2">
    <source>
        <dbReference type="SAM" id="SignalP"/>
    </source>
</evidence>
<dbReference type="InterPro" id="IPR006143">
    <property type="entry name" value="RND_pump_MFP"/>
</dbReference>
<name>A0AAT9G9P9_9RICK</name>
<dbReference type="SUPFAM" id="SSF111369">
    <property type="entry name" value="HlyD-like secretion proteins"/>
    <property type="match status" value="1"/>
</dbReference>
<feature type="chain" id="PRO_5043490606" evidence="2">
    <location>
        <begin position="24"/>
        <end position="300"/>
    </location>
</feature>
<dbReference type="AlphaFoldDB" id="A0AAT9G9P9"/>
<dbReference type="Gene3D" id="1.10.287.470">
    <property type="entry name" value="Helix hairpin bin"/>
    <property type="match status" value="1"/>
</dbReference>
<proteinExistence type="inferred from homology"/>
<dbReference type="GO" id="GO:0015562">
    <property type="term" value="F:efflux transmembrane transporter activity"/>
    <property type="evidence" value="ECO:0007669"/>
    <property type="project" value="TreeGrafter"/>
</dbReference>
<accession>A0AAT9G9P9</accession>
<reference evidence="3" key="1">
    <citation type="submission" date="2024-01" db="EMBL/GenBank/DDBJ databases">
        <title>Sequencing the genomes of a sandfly, Sergentomyia squamirostris, and its two endosymbionts.</title>
        <authorList>
            <person name="Itokawa K."/>
            <person name="Sanjoba C."/>
        </authorList>
    </citation>
    <scope>NUCLEOTIDE SEQUENCE</scope>
    <source>
        <strain evidence="3">RiSSQ</strain>
    </source>
</reference>
<dbReference type="GO" id="GO:1990281">
    <property type="term" value="C:efflux pump complex"/>
    <property type="evidence" value="ECO:0007669"/>
    <property type="project" value="TreeGrafter"/>
</dbReference>
<dbReference type="PANTHER" id="PTHR30469:SF15">
    <property type="entry name" value="HLYD FAMILY OF SECRETION PROTEINS"/>
    <property type="match status" value="1"/>
</dbReference>
<protein>
    <submittedName>
        <fullName evidence="3">Efflux RND transporter periplasmic adaptor subunit</fullName>
    </submittedName>
</protein>
<feature type="signal peptide" evidence="2">
    <location>
        <begin position="1"/>
        <end position="23"/>
    </location>
</feature>
<dbReference type="NCBIfam" id="TIGR01730">
    <property type="entry name" value="RND_mfp"/>
    <property type="match status" value="1"/>
</dbReference>
<dbReference type="Gene3D" id="2.40.50.100">
    <property type="match status" value="1"/>
</dbReference>